<reference evidence="7" key="1">
    <citation type="journal article" date="2023" name="G3 (Bethesda)">
        <title>A reference genome for the long-term kleptoplast-retaining sea slug Elysia crispata morphotype clarki.</title>
        <authorList>
            <person name="Eastman K.E."/>
            <person name="Pendleton A.L."/>
            <person name="Shaikh M.A."/>
            <person name="Suttiyut T."/>
            <person name="Ogas R."/>
            <person name="Tomko P."/>
            <person name="Gavelis G."/>
            <person name="Widhalm J.R."/>
            <person name="Wisecaver J.H."/>
        </authorList>
    </citation>
    <scope>NUCLEOTIDE SEQUENCE</scope>
    <source>
        <strain evidence="7">ECLA1</strain>
    </source>
</reference>
<name>A0AAE1CMM9_9GAST</name>
<evidence type="ECO:0000256" key="4">
    <source>
        <dbReference type="ARBA" id="ARBA00022833"/>
    </source>
</evidence>
<keyword evidence="4" id="KW-0862">Zinc</keyword>
<dbReference type="EMBL" id="JAWDGP010007472">
    <property type="protein sequence ID" value="KAK3716584.1"/>
    <property type="molecule type" value="Genomic_DNA"/>
</dbReference>
<dbReference type="InterPro" id="IPR013087">
    <property type="entry name" value="Znf_C2H2_type"/>
</dbReference>
<proteinExistence type="predicted"/>
<dbReference type="Pfam" id="PF00096">
    <property type="entry name" value="zf-C2H2"/>
    <property type="match status" value="2"/>
</dbReference>
<evidence type="ECO:0000256" key="3">
    <source>
        <dbReference type="ARBA" id="ARBA00022771"/>
    </source>
</evidence>
<evidence type="ECO:0000256" key="2">
    <source>
        <dbReference type="ARBA" id="ARBA00022737"/>
    </source>
</evidence>
<feature type="domain" description="C2H2-type" evidence="6">
    <location>
        <begin position="168"/>
        <end position="195"/>
    </location>
</feature>
<dbReference type="AlphaFoldDB" id="A0AAE1CMM9"/>
<dbReference type="Gene3D" id="3.30.160.60">
    <property type="entry name" value="Classic Zinc Finger"/>
    <property type="match status" value="3"/>
</dbReference>
<dbReference type="PANTHER" id="PTHR24379:SF127">
    <property type="entry name" value="BLOODY FINGERS-RELATED"/>
    <property type="match status" value="1"/>
</dbReference>
<dbReference type="SUPFAM" id="SSF57667">
    <property type="entry name" value="beta-beta-alpha zinc fingers"/>
    <property type="match status" value="1"/>
</dbReference>
<feature type="domain" description="C2H2-type" evidence="6">
    <location>
        <begin position="195"/>
        <end position="225"/>
    </location>
</feature>
<evidence type="ECO:0000313" key="8">
    <source>
        <dbReference type="Proteomes" id="UP001283361"/>
    </source>
</evidence>
<dbReference type="PROSITE" id="PS50157">
    <property type="entry name" value="ZINC_FINGER_C2H2_2"/>
    <property type="match status" value="3"/>
</dbReference>
<sequence length="225" mass="25449">MRPSYSGYSFSDLHVQDNVSPTWELGAHFVSRNPHPQKKGQSAACPICDQTISRKRDVKRHLKTIHSAAQCPKCLRIFKAGLPFSRHRVYYHSVSMNQIEQRTQQVGSSSALETGLYYQESFAENPGSNILTSQKSSQNVACPFCSSFLPEHLLKPHISRCHGYTMPYSCKVCGRGYLSNAGLYYHMAIHSGKAKECPVCGKTFTRNFTLNRHMREAHMHVLKNP</sequence>
<dbReference type="FunFam" id="3.30.160.60:FF:000100">
    <property type="entry name" value="Zinc finger 45-like"/>
    <property type="match status" value="1"/>
</dbReference>
<dbReference type="SMART" id="SM00355">
    <property type="entry name" value="ZnF_C2H2"/>
    <property type="match status" value="5"/>
</dbReference>
<dbReference type="PANTHER" id="PTHR24379">
    <property type="entry name" value="KRAB AND ZINC FINGER DOMAIN-CONTAINING"/>
    <property type="match status" value="1"/>
</dbReference>
<evidence type="ECO:0000256" key="5">
    <source>
        <dbReference type="PROSITE-ProRule" id="PRU00042"/>
    </source>
</evidence>
<keyword evidence="1" id="KW-0479">Metal-binding</keyword>
<dbReference type="GO" id="GO:0008270">
    <property type="term" value="F:zinc ion binding"/>
    <property type="evidence" value="ECO:0007669"/>
    <property type="project" value="UniProtKB-KW"/>
</dbReference>
<evidence type="ECO:0000256" key="1">
    <source>
        <dbReference type="ARBA" id="ARBA00022723"/>
    </source>
</evidence>
<comment type="caution">
    <text evidence="7">The sequence shown here is derived from an EMBL/GenBank/DDBJ whole genome shotgun (WGS) entry which is preliminary data.</text>
</comment>
<protein>
    <recommendedName>
        <fullName evidence="6">C2H2-type domain-containing protein</fullName>
    </recommendedName>
</protein>
<keyword evidence="8" id="KW-1185">Reference proteome</keyword>
<keyword evidence="3 5" id="KW-0863">Zinc-finger</keyword>
<gene>
    <name evidence="7" type="ORF">RRG08_039379</name>
</gene>
<evidence type="ECO:0000313" key="7">
    <source>
        <dbReference type="EMBL" id="KAK3716584.1"/>
    </source>
</evidence>
<dbReference type="GO" id="GO:0005634">
    <property type="term" value="C:nucleus"/>
    <property type="evidence" value="ECO:0007669"/>
    <property type="project" value="TreeGrafter"/>
</dbReference>
<dbReference type="Proteomes" id="UP001283361">
    <property type="component" value="Unassembled WGS sequence"/>
</dbReference>
<dbReference type="GO" id="GO:0000977">
    <property type="term" value="F:RNA polymerase II transcription regulatory region sequence-specific DNA binding"/>
    <property type="evidence" value="ECO:0007669"/>
    <property type="project" value="TreeGrafter"/>
</dbReference>
<dbReference type="InterPro" id="IPR036236">
    <property type="entry name" value="Znf_C2H2_sf"/>
</dbReference>
<dbReference type="PROSITE" id="PS00028">
    <property type="entry name" value="ZINC_FINGER_C2H2_1"/>
    <property type="match status" value="4"/>
</dbReference>
<organism evidence="7 8">
    <name type="scientific">Elysia crispata</name>
    <name type="common">lettuce slug</name>
    <dbReference type="NCBI Taxonomy" id="231223"/>
    <lineage>
        <taxon>Eukaryota</taxon>
        <taxon>Metazoa</taxon>
        <taxon>Spiralia</taxon>
        <taxon>Lophotrochozoa</taxon>
        <taxon>Mollusca</taxon>
        <taxon>Gastropoda</taxon>
        <taxon>Heterobranchia</taxon>
        <taxon>Euthyneura</taxon>
        <taxon>Panpulmonata</taxon>
        <taxon>Sacoglossa</taxon>
        <taxon>Placobranchoidea</taxon>
        <taxon>Plakobranchidae</taxon>
        <taxon>Elysia</taxon>
    </lineage>
</organism>
<dbReference type="GO" id="GO:0000981">
    <property type="term" value="F:DNA-binding transcription factor activity, RNA polymerase II-specific"/>
    <property type="evidence" value="ECO:0007669"/>
    <property type="project" value="TreeGrafter"/>
</dbReference>
<accession>A0AAE1CMM9</accession>
<feature type="domain" description="C2H2-type" evidence="6">
    <location>
        <begin position="43"/>
        <end position="71"/>
    </location>
</feature>
<keyword evidence="2" id="KW-0677">Repeat</keyword>
<evidence type="ECO:0000259" key="6">
    <source>
        <dbReference type="PROSITE" id="PS50157"/>
    </source>
</evidence>